<dbReference type="NCBIfam" id="TIGR01894">
    <property type="entry name" value="cas_TM1795_cmr1"/>
    <property type="match status" value="1"/>
</dbReference>
<feature type="domain" description="CRISPR type III-associated protein" evidence="2">
    <location>
        <begin position="35"/>
        <end position="216"/>
    </location>
</feature>
<keyword evidence="1" id="KW-0051">Antiviral defense</keyword>
<proteinExistence type="predicted"/>
<dbReference type="AlphaFoldDB" id="A0A132TPU4"/>
<organism evidence="3 4">
    <name type="scientific">Paenibacillus riograndensis</name>
    <dbReference type="NCBI Taxonomy" id="483937"/>
    <lineage>
        <taxon>Bacteria</taxon>
        <taxon>Bacillati</taxon>
        <taxon>Bacillota</taxon>
        <taxon>Bacilli</taxon>
        <taxon>Bacillales</taxon>
        <taxon>Paenibacillaceae</taxon>
        <taxon>Paenibacillus</taxon>
        <taxon>Paenibacillus sonchi group</taxon>
    </lineage>
</organism>
<evidence type="ECO:0000256" key="1">
    <source>
        <dbReference type="ARBA" id="ARBA00023118"/>
    </source>
</evidence>
<protein>
    <recommendedName>
        <fullName evidence="2">CRISPR type III-associated protein domain-containing protein</fullName>
    </recommendedName>
</protein>
<evidence type="ECO:0000313" key="3">
    <source>
        <dbReference type="EMBL" id="KWX73372.1"/>
    </source>
</evidence>
<dbReference type="Proteomes" id="UP000070475">
    <property type="component" value="Unassembled WGS sequence"/>
</dbReference>
<dbReference type="PATRIC" id="fig|483937.3.peg.6640"/>
<keyword evidence="4" id="KW-1185">Reference proteome</keyword>
<dbReference type="GO" id="GO:0051607">
    <property type="term" value="P:defense response to virus"/>
    <property type="evidence" value="ECO:0007669"/>
    <property type="project" value="UniProtKB-KW"/>
</dbReference>
<evidence type="ECO:0000313" key="4">
    <source>
        <dbReference type="Proteomes" id="UP000070475"/>
    </source>
</evidence>
<dbReference type="InterPro" id="IPR007522">
    <property type="entry name" value="CRISPR-assoc_prot_TM1795"/>
</dbReference>
<gene>
    <name evidence="3" type="ORF">AMQ84_23010</name>
</gene>
<dbReference type="EMBL" id="LIRB01000142">
    <property type="protein sequence ID" value="KWX73372.1"/>
    <property type="molecule type" value="Genomic_DNA"/>
</dbReference>
<dbReference type="Pfam" id="PF03787">
    <property type="entry name" value="RAMPs"/>
    <property type="match status" value="1"/>
</dbReference>
<reference evidence="3 4" key="1">
    <citation type="submission" date="2015-08" db="EMBL/GenBank/DDBJ databases">
        <title>Genomes of Paenibacillus riograndensis.</title>
        <authorList>
            <person name="Sant'Anna F.H."/>
            <person name="Souza R."/>
            <person name="Ambrosini A."/>
            <person name="Bach E."/>
            <person name="Fernandes G."/>
            <person name="Balsanelli E."/>
            <person name="Baura V.A."/>
            <person name="Pedrosa F.O."/>
            <person name="Souza E.M."/>
            <person name="Passaglia L."/>
        </authorList>
    </citation>
    <scope>NUCLEOTIDE SEQUENCE [LARGE SCALE GENOMIC DNA]</scope>
    <source>
        <strain evidence="3 4">CAS34</strain>
    </source>
</reference>
<sequence length="493" mass="58076">MFMDPKKKIKPPALDLVIKDIQESRKKVPEDRFNITIVTPMFGGGSKPGFTDSAFPIRSAPIRGHLRFWWRATRGAAFESVTELRQREVEIFGDSHSPSKVKISVHIFKEPRLEKAKEPFVTKWNETKHRFVKGLPRYVVFPFNEYNEGLKMLSLYTFELTIRYIPRLPKQADTLENGSKPFLNVEQLRKEITPALWAWINFGGLGSRTRRGCGSLYCKDFAPERTSTRPKYEDWFHGKVADYELELDMQLEKKEWPTLSRSVIIQEYERDMISAWNDVIKLYHNFRSQPNNTYIYSKSPKYERSLWPEADSLRRVTGMFEEEHKKPSPFKKQEFFSFPRAQLGLPIIFQFKQDEYLKKRYSNFREPYNMQLAPKDKNRLASPLITKVLARSEERGVGIIVKLNQPRLAELELKVIENKEDKRKRSPRDFAHIESIEKLVAHKPIREKDIYKELSYPGSPMKQGQKSAIQAFLESEEVKEWKRTSYRPNPKQK</sequence>
<comment type="caution">
    <text evidence="3">The sequence shown here is derived from an EMBL/GenBank/DDBJ whole genome shotgun (WGS) entry which is preliminary data.</text>
</comment>
<evidence type="ECO:0000259" key="2">
    <source>
        <dbReference type="Pfam" id="PF03787"/>
    </source>
</evidence>
<accession>A0A132TPU4</accession>
<name>A0A132TPU4_9BACL</name>
<dbReference type="InterPro" id="IPR005537">
    <property type="entry name" value="RAMP_III_fam"/>
</dbReference>